<evidence type="ECO:0000256" key="1">
    <source>
        <dbReference type="SAM" id="MobiDB-lite"/>
    </source>
</evidence>
<feature type="region of interest" description="Disordered" evidence="1">
    <location>
        <begin position="54"/>
        <end position="137"/>
    </location>
</feature>
<comment type="caution">
    <text evidence="3">The sequence shown here is derived from an EMBL/GenBank/DDBJ whole genome shotgun (WGS) entry which is preliminary data.</text>
</comment>
<keyword evidence="4" id="KW-1185">Reference proteome</keyword>
<evidence type="ECO:0000256" key="2">
    <source>
        <dbReference type="SAM" id="Phobius"/>
    </source>
</evidence>
<name>A0AAE1Q411_9EUCA</name>
<dbReference type="AlphaFoldDB" id="A0AAE1Q411"/>
<feature type="compositionally biased region" description="Polar residues" evidence="1">
    <location>
        <begin position="54"/>
        <end position="72"/>
    </location>
</feature>
<feature type="transmembrane region" description="Helical" evidence="2">
    <location>
        <begin position="6"/>
        <end position="25"/>
    </location>
</feature>
<gene>
    <name evidence="3" type="ORF">Pmani_009923</name>
</gene>
<organism evidence="3 4">
    <name type="scientific">Petrolisthes manimaculis</name>
    <dbReference type="NCBI Taxonomy" id="1843537"/>
    <lineage>
        <taxon>Eukaryota</taxon>
        <taxon>Metazoa</taxon>
        <taxon>Ecdysozoa</taxon>
        <taxon>Arthropoda</taxon>
        <taxon>Crustacea</taxon>
        <taxon>Multicrustacea</taxon>
        <taxon>Malacostraca</taxon>
        <taxon>Eumalacostraca</taxon>
        <taxon>Eucarida</taxon>
        <taxon>Decapoda</taxon>
        <taxon>Pleocyemata</taxon>
        <taxon>Anomura</taxon>
        <taxon>Galatheoidea</taxon>
        <taxon>Porcellanidae</taxon>
        <taxon>Petrolisthes</taxon>
    </lineage>
</organism>
<sequence>MTMDWSRYVVGVMLAFIIILLVLMLQKLWYVAKIMKLYEDKAENYYHLPVHNHTGQVTDGPSNIRITSSSSRLHTRTNYNNNNQQRTQPLTLRNPSPRISCQNTPPPLPSNPPCTNRDCTTQQQANGGRPTTGISGSHDSINSLYGQVELMVNPSKSKDPVVVYEK</sequence>
<keyword evidence="2" id="KW-0812">Transmembrane</keyword>
<reference evidence="3" key="1">
    <citation type="submission" date="2023-11" db="EMBL/GenBank/DDBJ databases">
        <title>Genome assemblies of two species of porcelain crab, Petrolisthes cinctipes and Petrolisthes manimaculis (Anomura: Porcellanidae).</title>
        <authorList>
            <person name="Angst P."/>
        </authorList>
    </citation>
    <scope>NUCLEOTIDE SEQUENCE</scope>
    <source>
        <strain evidence="3">PB745_02</strain>
        <tissue evidence="3">Gill</tissue>
    </source>
</reference>
<dbReference type="Proteomes" id="UP001292094">
    <property type="component" value="Unassembled WGS sequence"/>
</dbReference>
<evidence type="ECO:0000313" key="3">
    <source>
        <dbReference type="EMBL" id="KAK4319090.1"/>
    </source>
</evidence>
<accession>A0AAE1Q411</accession>
<dbReference type="EMBL" id="JAWZYT010000782">
    <property type="protein sequence ID" value="KAK4319090.1"/>
    <property type="molecule type" value="Genomic_DNA"/>
</dbReference>
<feature type="compositionally biased region" description="Low complexity" evidence="1">
    <location>
        <begin position="76"/>
        <end position="88"/>
    </location>
</feature>
<protein>
    <submittedName>
        <fullName evidence="3">Uncharacterized protein</fullName>
    </submittedName>
</protein>
<keyword evidence="2" id="KW-1133">Transmembrane helix</keyword>
<feature type="compositionally biased region" description="Polar residues" evidence="1">
    <location>
        <begin position="89"/>
        <end position="103"/>
    </location>
</feature>
<feature type="compositionally biased region" description="Polar residues" evidence="1">
    <location>
        <begin position="117"/>
        <end position="126"/>
    </location>
</feature>
<evidence type="ECO:0000313" key="4">
    <source>
        <dbReference type="Proteomes" id="UP001292094"/>
    </source>
</evidence>
<proteinExistence type="predicted"/>
<keyword evidence="2" id="KW-0472">Membrane</keyword>